<feature type="compositionally biased region" description="Polar residues" evidence="1">
    <location>
        <begin position="195"/>
        <end position="208"/>
    </location>
</feature>
<keyword evidence="3" id="KW-1185">Reference proteome</keyword>
<dbReference type="PANTHER" id="PTHR33349:SF41">
    <property type="entry name" value="EMB|CAB62594.1"/>
    <property type="match status" value="1"/>
</dbReference>
<proteinExistence type="predicted"/>
<dbReference type="SMART" id="SM01054">
    <property type="entry name" value="CaM_binding"/>
    <property type="match status" value="1"/>
</dbReference>
<dbReference type="GO" id="GO:0005516">
    <property type="term" value="F:calmodulin binding"/>
    <property type="evidence" value="ECO:0007669"/>
    <property type="project" value="InterPro"/>
</dbReference>
<feature type="compositionally biased region" description="Basic and acidic residues" evidence="1">
    <location>
        <begin position="373"/>
        <end position="418"/>
    </location>
</feature>
<name>A0A8B9ABV5_PHODC</name>
<reference evidence="3" key="1">
    <citation type="journal article" date="2019" name="Nat. Commun.">
        <title>Genome-wide association mapping of date palm fruit traits.</title>
        <authorList>
            <person name="Hazzouri K.M."/>
            <person name="Gros-Balthazard M."/>
            <person name="Flowers J.M."/>
            <person name="Copetti D."/>
            <person name="Lemansour A."/>
            <person name="Lebrun M."/>
            <person name="Masmoudi K."/>
            <person name="Ferrand S."/>
            <person name="Dhar M.I."/>
            <person name="Fresquez Z.A."/>
            <person name="Rosas U."/>
            <person name="Zhang J."/>
            <person name="Talag J."/>
            <person name="Lee S."/>
            <person name="Kudrna D."/>
            <person name="Powell R.F."/>
            <person name="Leitch I.J."/>
            <person name="Krueger R.R."/>
            <person name="Wing R.A."/>
            <person name="Amiri K.M.A."/>
            <person name="Purugganan M.D."/>
        </authorList>
    </citation>
    <scope>NUCLEOTIDE SEQUENCE [LARGE SCALE GENOMIC DNA]</scope>
    <source>
        <strain evidence="3">cv. Khalas</strain>
    </source>
</reference>
<sequence>MATRVKEGVHLKEKSVSAPSTPGRTFLSDGGQTTADSPNRDIPAAQEKRVPNYLKPTVSSCHDTSRRYRKSQQQHPEDPATAASSRKRLISSKSMEKPVSPSSLPHKISKEKTPRSGLSLKPALSPKIVPERASKVPTSGKTLKKAKSFPKSMLRRREVNGITSTTTAIKREQEDKVLPMDNGVQWHAARHGSRSPKSNSEGKQWTTSEENDTGKPGAPRVKVTKKVSGNGVPRKLKFQQGRELEGEGKEAVGERLKSKRSGGGVEVKGEGKTEKANLVLKWQEVKEKDAPPASNDVMEETATKLATRRSNVKALVGAFESVISLQEPESQPSQQQEEVVAKVGRDGQPSQPKPEKAAKSGEEGAARGQAGRVKPEKEVEGGEEGAKEGQPDKQQPKKESKGGHLGQESRQKETKGEEENGIEEESKGGQSGRESQQPGTEEEESKGEEGDRVAEEDVIAM</sequence>
<feature type="domain" description="Calmodulin-binding" evidence="2">
    <location>
        <begin position="212"/>
        <end position="324"/>
    </location>
</feature>
<dbReference type="RefSeq" id="XP_038984000.1">
    <property type="nucleotide sequence ID" value="XM_039128072.1"/>
</dbReference>
<dbReference type="PANTHER" id="PTHR33349">
    <property type="entry name" value="EMB|CAB62594.1"/>
    <property type="match status" value="1"/>
</dbReference>
<evidence type="ECO:0000313" key="3">
    <source>
        <dbReference type="Proteomes" id="UP000228380"/>
    </source>
</evidence>
<feature type="compositionally biased region" description="Low complexity" evidence="1">
    <location>
        <begin position="326"/>
        <end position="338"/>
    </location>
</feature>
<feature type="compositionally biased region" description="Basic and acidic residues" evidence="1">
    <location>
        <begin position="1"/>
        <end position="15"/>
    </location>
</feature>
<feature type="compositionally biased region" description="Basic and acidic residues" evidence="1">
    <location>
        <begin position="169"/>
        <end position="178"/>
    </location>
</feature>
<organism evidence="3 4">
    <name type="scientific">Phoenix dactylifera</name>
    <name type="common">Date palm</name>
    <dbReference type="NCBI Taxonomy" id="42345"/>
    <lineage>
        <taxon>Eukaryota</taxon>
        <taxon>Viridiplantae</taxon>
        <taxon>Streptophyta</taxon>
        <taxon>Embryophyta</taxon>
        <taxon>Tracheophyta</taxon>
        <taxon>Spermatophyta</taxon>
        <taxon>Magnoliopsida</taxon>
        <taxon>Liliopsida</taxon>
        <taxon>Arecaceae</taxon>
        <taxon>Coryphoideae</taxon>
        <taxon>Phoeniceae</taxon>
        <taxon>Phoenix</taxon>
    </lineage>
</organism>
<feature type="compositionally biased region" description="Basic and acidic residues" evidence="1">
    <location>
        <begin position="240"/>
        <end position="256"/>
    </location>
</feature>
<feature type="compositionally biased region" description="Basic and acidic residues" evidence="1">
    <location>
        <begin position="353"/>
        <end position="365"/>
    </location>
</feature>
<evidence type="ECO:0000313" key="4">
    <source>
        <dbReference type="RefSeq" id="XP_038984000.1"/>
    </source>
</evidence>
<feature type="region of interest" description="Disordered" evidence="1">
    <location>
        <begin position="1"/>
        <end position="271"/>
    </location>
</feature>
<protein>
    <submittedName>
        <fullName evidence="4">Neurofilament heavy polypeptide-like isoform X2</fullName>
    </submittedName>
</protein>
<accession>A0A8B9ABV5</accession>
<dbReference type="Proteomes" id="UP000228380">
    <property type="component" value="Chromosome 7"/>
</dbReference>
<reference evidence="4" key="2">
    <citation type="submission" date="2025-08" db="UniProtKB">
        <authorList>
            <consortium name="RefSeq"/>
        </authorList>
    </citation>
    <scope>IDENTIFICATION</scope>
    <source>
        <tissue evidence="4">Young leaves</tissue>
    </source>
</reference>
<gene>
    <name evidence="4" type="primary">LOC103707126</name>
</gene>
<feature type="region of interest" description="Disordered" evidence="1">
    <location>
        <begin position="324"/>
        <end position="461"/>
    </location>
</feature>
<evidence type="ECO:0000259" key="2">
    <source>
        <dbReference type="SMART" id="SM01054"/>
    </source>
</evidence>
<dbReference type="Pfam" id="PF07839">
    <property type="entry name" value="CaM_binding"/>
    <property type="match status" value="1"/>
</dbReference>
<dbReference type="AlphaFoldDB" id="A0A8B9ABV5"/>
<dbReference type="GeneID" id="103707126"/>
<evidence type="ECO:0000256" key="1">
    <source>
        <dbReference type="SAM" id="MobiDB-lite"/>
    </source>
</evidence>
<dbReference type="InterPro" id="IPR012417">
    <property type="entry name" value="CaM-bd_dom_pln"/>
</dbReference>